<keyword evidence="3" id="KW-1185">Reference proteome</keyword>
<dbReference type="Pfam" id="PF03399">
    <property type="entry name" value="SAC3_GANP"/>
    <property type="match status" value="1"/>
</dbReference>
<dbReference type="InterPro" id="IPR045107">
    <property type="entry name" value="SAC3/GANP/THP3"/>
</dbReference>
<reference evidence="2" key="1">
    <citation type="submission" date="2014-01" db="EMBL/GenBank/DDBJ databases">
        <authorList>
            <person name="Aslett M."/>
        </authorList>
    </citation>
    <scope>NUCLEOTIDE SEQUENCE</scope>
</reference>
<name>A0A077Z2N5_TRITR</name>
<evidence type="ECO:0000259" key="1">
    <source>
        <dbReference type="Pfam" id="PF03399"/>
    </source>
</evidence>
<dbReference type="EMBL" id="HG805889">
    <property type="protein sequence ID" value="CDW54301.1"/>
    <property type="molecule type" value="Genomic_DNA"/>
</dbReference>
<reference evidence="2" key="2">
    <citation type="submission" date="2014-03" db="EMBL/GenBank/DDBJ databases">
        <title>The whipworm genome and dual-species transcriptomics of an intimate host-pathogen interaction.</title>
        <authorList>
            <person name="Foth B.J."/>
            <person name="Tsai I.J."/>
            <person name="Reid A.J."/>
            <person name="Bancroft A.J."/>
            <person name="Nichol S."/>
            <person name="Tracey A."/>
            <person name="Holroyd N."/>
            <person name="Cotton J.A."/>
            <person name="Stanley E.J."/>
            <person name="Zarowiecki M."/>
            <person name="Liu J.Z."/>
            <person name="Huckvale T."/>
            <person name="Cooper P.J."/>
            <person name="Grencis R.K."/>
            <person name="Berriman M."/>
        </authorList>
    </citation>
    <scope>NUCLEOTIDE SEQUENCE [LARGE SCALE GENOMIC DNA]</scope>
</reference>
<gene>
    <name evidence="2" type="ORF">TTRE_0000257101</name>
</gene>
<dbReference type="GO" id="GO:0005737">
    <property type="term" value="C:cytoplasm"/>
    <property type="evidence" value="ECO:0007669"/>
    <property type="project" value="TreeGrafter"/>
</dbReference>
<dbReference type="PANTHER" id="PTHR12436">
    <property type="entry name" value="80 KDA MCM3-ASSOCIATED PROTEIN"/>
    <property type="match status" value="1"/>
</dbReference>
<feature type="domain" description="SAC3/GANP/THP3 conserved" evidence="1">
    <location>
        <begin position="16"/>
        <end position="303"/>
    </location>
</feature>
<dbReference type="InterPro" id="IPR005062">
    <property type="entry name" value="SAC3/GANP/THP3_conserved"/>
</dbReference>
<dbReference type="Proteomes" id="UP000030665">
    <property type="component" value="Unassembled WGS sequence"/>
</dbReference>
<dbReference type="OrthoDB" id="21502at2759"/>
<dbReference type="PANTHER" id="PTHR12436:SF3">
    <property type="entry name" value="GERMINAL-CENTER ASSOCIATED NUCLEAR PROTEIN"/>
    <property type="match status" value="1"/>
</dbReference>
<organism evidence="2 3">
    <name type="scientific">Trichuris trichiura</name>
    <name type="common">Whipworm</name>
    <name type="synonym">Trichocephalus trichiurus</name>
    <dbReference type="NCBI Taxonomy" id="36087"/>
    <lineage>
        <taxon>Eukaryota</taxon>
        <taxon>Metazoa</taxon>
        <taxon>Ecdysozoa</taxon>
        <taxon>Nematoda</taxon>
        <taxon>Enoplea</taxon>
        <taxon>Dorylaimia</taxon>
        <taxon>Trichinellida</taxon>
        <taxon>Trichuridae</taxon>
        <taxon>Trichuris</taxon>
    </lineage>
</organism>
<dbReference type="AlphaFoldDB" id="A0A077Z2N5"/>
<dbReference type="STRING" id="36087.A0A077Z2N5"/>
<dbReference type="Gene3D" id="1.25.40.990">
    <property type="match status" value="1"/>
</dbReference>
<sequence length="343" mass="39263">MRLDAAEPLVGLCQSMCPEKERYERQLRHRFSFYESLAACEEGNDGDKADPSLMVKEFVRSAAGSADSLPYEIRSMEALNKTMEHMLLHVIAKEPTEDSLLSSWYDFIASRIKMIRREIMQQMILCQDAVKILEMCVRFFIYASYRLSILPEGVFSEALNAENIRLCLLALEELTENGADSSNRPEFASYAILLDLDSIHILSMLRKHRSSMVSPELRFAANLWISFHTCDYVQYFRSIKKKATFLQACLANYHVLTMRTRVLMALKKAYGRYIHQIPVETLSTWLGFEDINAASCFCDQFGVPGERSNVKTVCPPPRAKLPPSFREVLVRSKRGDTPVEKAR</sequence>
<evidence type="ECO:0000313" key="2">
    <source>
        <dbReference type="EMBL" id="CDW54301.1"/>
    </source>
</evidence>
<proteinExistence type="predicted"/>
<evidence type="ECO:0000313" key="3">
    <source>
        <dbReference type="Proteomes" id="UP000030665"/>
    </source>
</evidence>
<protein>
    <submittedName>
        <fullName evidence="2">SAC3 GANP domain containing protein</fullName>
    </submittedName>
</protein>
<accession>A0A077Z2N5</accession>
<dbReference type="GO" id="GO:0070390">
    <property type="term" value="C:transcription export complex 2"/>
    <property type="evidence" value="ECO:0007669"/>
    <property type="project" value="TreeGrafter"/>
</dbReference>
<dbReference type="GO" id="GO:0006406">
    <property type="term" value="P:mRNA export from nucleus"/>
    <property type="evidence" value="ECO:0007669"/>
    <property type="project" value="TreeGrafter"/>
</dbReference>